<proteinExistence type="predicted"/>
<sequence>MMEFGVLKSGIRTLFIGVLLAFLAGCAATQVAISKKNLDVQTKTSTAIFVDDVSRDKRTIYINVRSGVMEFDRNAFKRFIKDQFAQSDTGYTIVDDPETAHFNMSIYVLNLEKASPTAAESALNQGYTGAVVAGAAAGALVSRNRNPYAGAAVGGLLAAGISTIANAAVKDVTYMLVADVQIKEKTRKGVIVRKDTQISAKVSDAGSSTQRVSEVSNRKEYRTRIVTTANKVNLKLEEAQDLMFKKTAYAMAGFF</sequence>
<evidence type="ECO:0000256" key="5">
    <source>
        <dbReference type="ARBA" id="ARBA00023288"/>
    </source>
</evidence>
<keyword evidence="3" id="KW-0472">Membrane</keyword>
<evidence type="ECO:0000256" key="3">
    <source>
        <dbReference type="ARBA" id="ARBA00023136"/>
    </source>
</evidence>
<keyword evidence="2" id="KW-0732">Signal</keyword>
<evidence type="ECO:0000256" key="2">
    <source>
        <dbReference type="ARBA" id="ARBA00022729"/>
    </source>
</evidence>
<protein>
    <recommendedName>
        <fullName evidence="7">IncF plasmid conjugative transfer surface exclusion protein TraT</fullName>
    </recommendedName>
</protein>
<accession>A0A3B0Z1J1</accession>
<dbReference type="PIRSF" id="PIRSF002859">
    <property type="entry name" value="Lipo_traT"/>
    <property type="match status" value="1"/>
</dbReference>
<name>A0A3B0Z1J1_9ZZZZ</name>
<evidence type="ECO:0000256" key="1">
    <source>
        <dbReference type="ARBA" id="ARBA00004459"/>
    </source>
</evidence>
<dbReference type="GO" id="GO:0009279">
    <property type="term" value="C:cell outer membrane"/>
    <property type="evidence" value="ECO:0007669"/>
    <property type="project" value="UniProtKB-SubCell"/>
</dbReference>
<keyword evidence="4" id="KW-0564">Palmitate</keyword>
<keyword evidence="5" id="KW-0449">Lipoprotein</keyword>
<dbReference type="AlphaFoldDB" id="A0A3B0Z1J1"/>
<dbReference type="EMBL" id="UOFM01000122">
    <property type="protein sequence ID" value="VAW75154.1"/>
    <property type="molecule type" value="Genomic_DNA"/>
</dbReference>
<evidence type="ECO:0000313" key="6">
    <source>
        <dbReference type="EMBL" id="VAW75154.1"/>
    </source>
</evidence>
<dbReference type="InterPro" id="IPR008874">
    <property type="entry name" value="TraT_complement-R"/>
</dbReference>
<gene>
    <name evidence="6" type="ORF">MNBD_GAMMA14-2300</name>
</gene>
<organism evidence="6">
    <name type="scientific">hydrothermal vent metagenome</name>
    <dbReference type="NCBI Taxonomy" id="652676"/>
    <lineage>
        <taxon>unclassified sequences</taxon>
        <taxon>metagenomes</taxon>
        <taxon>ecological metagenomes</taxon>
    </lineage>
</organism>
<evidence type="ECO:0000256" key="4">
    <source>
        <dbReference type="ARBA" id="ARBA00023139"/>
    </source>
</evidence>
<dbReference type="Pfam" id="PF05818">
    <property type="entry name" value="TraT"/>
    <property type="match status" value="1"/>
</dbReference>
<reference evidence="6" key="1">
    <citation type="submission" date="2018-06" db="EMBL/GenBank/DDBJ databases">
        <authorList>
            <person name="Zhirakovskaya E."/>
        </authorList>
    </citation>
    <scope>NUCLEOTIDE SEQUENCE</scope>
</reference>
<evidence type="ECO:0008006" key="7">
    <source>
        <dbReference type="Google" id="ProtNLM"/>
    </source>
</evidence>
<comment type="subcellular location">
    <subcellularLocation>
        <location evidence="1">Cell outer membrane</location>
        <topology evidence="1">Lipid-anchor</topology>
    </subcellularLocation>
</comment>